<keyword evidence="1" id="KW-0472">Membrane</keyword>
<evidence type="ECO:0000256" key="1">
    <source>
        <dbReference type="SAM" id="Phobius"/>
    </source>
</evidence>
<keyword evidence="3" id="KW-1185">Reference proteome</keyword>
<sequence length="258" mass="27776">MRRTLPPEPWSQAALWSRNVALFGATVAILTVLFVRLNVIAPVSALACLGAAVALALVALLLVGAASVAIWRSGRRGVGATVAAGVIALLTLAYPTYLAFESVRLPVLSDISTDISNPPYFSLSSAAYEARKGFQPRGLPLKSREAQRPAYPDVEPIVVDLDADEAFALVLKTAKAVGWRVVDKRPPGGRTGEGHADFLDKTLIMGFDEDVTVRLKPLPGQTRIDLRSASRYGRHDFGANAKRIMAFAEELQTQLDAR</sequence>
<proteinExistence type="predicted"/>
<accession>A0A6B8M419</accession>
<keyword evidence="1" id="KW-0812">Transmembrane</keyword>
<dbReference type="EMBL" id="CP044331">
    <property type="protein sequence ID" value="QGM99737.1"/>
    <property type="molecule type" value="Genomic_DNA"/>
</dbReference>
<dbReference type="KEGG" id="mpar:F7D14_15390"/>
<gene>
    <name evidence="2" type="ORF">F7D14_15390</name>
</gene>
<feature type="transmembrane region" description="Helical" evidence="1">
    <location>
        <begin position="78"/>
        <end position="100"/>
    </location>
</feature>
<evidence type="ECO:0000313" key="3">
    <source>
        <dbReference type="Proteomes" id="UP000422569"/>
    </source>
</evidence>
<dbReference type="Pfam" id="PF07386">
    <property type="entry name" value="DUF1499"/>
    <property type="match status" value="1"/>
</dbReference>
<dbReference type="InterPro" id="IPR010865">
    <property type="entry name" value="DUF1499"/>
</dbReference>
<keyword evidence="1" id="KW-1133">Transmembrane helix</keyword>
<name>A0A6B8M419_9HYPH</name>
<organism evidence="2 3">
    <name type="scientific">Methylocystis parvus</name>
    <dbReference type="NCBI Taxonomy" id="134"/>
    <lineage>
        <taxon>Bacteria</taxon>
        <taxon>Pseudomonadati</taxon>
        <taxon>Pseudomonadota</taxon>
        <taxon>Alphaproteobacteria</taxon>
        <taxon>Hyphomicrobiales</taxon>
        <taxon>Methylocystaceae</taxon>
        <taxon>Methylocystis</taxon>
    </lineage>
</organism>
<feature type="transmembrane region" description="Helical" evidence="1">
    <location>
        <begin position="20"/>
        <end position="37"/>
    </location>
</feature>
<dbReference type="AlphaFoldDB" id="A0A6B8M419"/>
<dbReference type="Proteomes" id="UP000422569">
    <property type="component" value="Chromosome"/>
</dbReference>
<feature type="transmembrane region" description="Helical" evidence="1">
    <location>
        <begin position="43"/>
        <end position="71"/>
    </location>
</feature>
<reference evidence="2 3" key="1">
    <citation type="submission" date="2019-09" db="EMBL/GenBank/DDBJ databases">
        <title>Isolation and complete genome sequencing of Methylocystis species.</title>
        <authorList>
            <person name="Rumah B.L."/>
            <person name="Stead C.E."/>
            <person name="Stevens B.C."/>
            <person name="Minton N.P."/>
            <person name="Grosse-Honebrink A."/>
            <person name="Zhang Y."/>
        </authorList>
    </citation>
    <scope>NUCLEOTIDE SEQUENCE [LARGE SCALE GENOMIC DNA]</scope>
    <source>
        <strain evidence="2 3">BRCS2</strain>
    </source>
</reference>
<evidence type="ECO:0000313" key="2">
    <source>
        <dbReference type="EMBL" id="QGM99737.1"/>
    </source>
</evidence>
<protein>
    <submittedName>
        <fullName evidence="2">DUF1499 domain-containing protein</fullName>
    </submittedName>
</protein>